<dbReference type="GO" id="GO:0019213">
    <property type="term" value="F:deacetylase activity"/>
    <property type="evidence" value="ECO:0007669"/>
    <property type="project" value="TreeGrafter"/>
</dbReference>
<dbReference type="PANTHER" id="PTHR31609:SF1">
    <property type="entry name" value="CARBOHYDRATE DEACETYLASE"/>
    <property type="match status" value="1"/>
</dbReference>
<evidence type="ECO:0000259" key="6">
    <source>
        <dbReference type="Pfam" id="PF00535"/>
    </source>
</evidence>
<dbReference type="Pfam" id="PF00535">
    <property type="entry name" value="Glycos_transf_2"/>
    <property type="match status" value="1"/>
</dbReference>
<keyword evidence="5" id="KW-0119">Carbohydrate metabolism</keyword>
<dbReference type="SUPFAM" id="SSF53448">
    <property type="entry name" value="Nucleotide-diphospho-sugar transferases"/>
    <property type="match status" value="1"/>
</dbReference>
<keyword evidence="3" id="KW-0378">Hydrolase</keyword>
<dbReference type="GO" id="GO:0016787">
    <property type="term" value="F:hydrolase activity"/>
    <property type="evidence" value="ECO:0007669"/>
    <property type="project" value="UniProtKB-KW"/>
</dbReference>
<evidence type="ECO:0000256" key="4">
    <source>
        <dbReference type="ARBA" id="ARBA00022842"/>
    </source>
</evidence>
<feature type="domain" description="Glycosyltransferase 2-like" evidence="6">
    <location>
        <begin position="7"/>
        <end position="136"/>
    </location>
</feature>
<evidence type="ECO:0000256" key="2">
    <source>
        <dbReference type="ARBA" id="ARBA00022723"/>
    </source>
</evidence>
<dbReference type="STRING" id="1797589.A2784_03515"/>
<proteinExistence type="predicted"/>
<dbReference type="Gene3D" id="3.90.550.10">
    <property type="entry name" value="Spore Coat Polysaccharide Biosynthesis Protein SpsA, Chain A"/>
    <property type="match status" value="1"/>
</dbReference>
<dbReference type="InterPro" id="IPR006879">
    <property type="entry name" value="YdjC-like"/>
</dbReference>
<dbReference type="InterPro" id="IPR029044">
    <property type="entry name" value="Nucleotide-diphossugar_trans"/>
</dbReference>
<name>A0A1G1VUB8_9BACT</name>
<dbReference type="Pfam" id="PF04794">
    <property type="entry name" value="YdjC"/>
    <property type="match status" value="1"/>
</dbReference>
<dbReference type="GO" id="GO:0005975">
    <property type="term" value="P:carbohydrate metabolic process"/>
    <property type="evidence" value="ECO:0007669"/>
    <property type="project" value="InterPro"/>
</dbReference>
<dbReference type="PANTHER" id="PTHR31609">
    <property type="entry name" value="YDJC DEACETYLASE FAMILY MEMBER"/>
    <property type="match status" value="1"/>
</dbReference>
<keyword evidence="2" id="KW-0479">Metal-binding</keyword>
<dbReference type="Gene3D" id="3.20.20.370">
    <property type="entry name" value="Glycoside hydrolase/deacetylase"/>
    <property type="match status" value="1"/>
</dbReference>
<evidence type="ECO:0000256" key="3">
    <source>
        <dbReference type="ARBA" id="ARBA00022801"/>
    </source>
</evidence>
<dbReference type="EMBL" id="MHCH01000006">
    <property type="protein sequence ID" value="OGY18972.1"/>
    <property type="molecule type" value="Genomic_DNA"/>
</dbReference>
<dbReference type="InterPro" id="IPR011330">
    <property type="entry name" value="Glyco_hydro/deAcase_b/a-brl"/>
</dbReference>
<dbReference type="GO" id="GO:0046872">
    <property type="term" value="F:metal ion binding"/>
    <property type="evidence" value="ECO:0007669"/>
    <property type="project" value="UniProtKB-KW"/>
</dbReference>
<accession>A0A1G1VUB8</accession>
<dbReference type="InterPro" id="IPR001173">
    <property type="entry name" value="Glyco_trans_2-like"/>
</dbReference>
<organism evidence="7 8">
    <name type="scientific">Candidatus Chisholmbacteria bacterium RIFCSPHIGHO2_01_FULL_48_12</name>
    <dbReference type="NCBI Taxonomy" id="1797589"/>
    <lineage>
        <taxon>Bacteria</taxon>
        <taxon>Candidatus Chisholmiibacteriota</taxon>
    </lineage>
</organism>
<dbReference type="AlphaFoldDB" id="A0A1G1VUB8"/>
<dbReference type="CDD" id="cd04179">
    <property type="entry name" value="DPM_DPG-synthase_like"/>
    <property type="match status" value="1"/>
</dbReference>
<dbReference type="SUPFAM" id="SSF88713">
    <property type="entry name" value="Glycoside hydrolase/deacetylase"/>
    <property type="match status" value="1"/>
</dbReference>
<sequence>MRQLSISIVFPVHNEATILTKQIKLFLSQLKSYRLRPKEIILVENGSHDGSWRVIQNLHRRYHFIKALHLPQASYGQAIKAGLIQAHSQVIFVFNVDFFDADFIRQALPLLKTADIVIGSKTLAASHDLRSPLRRLTTYFFNVFLRLALNYPGTDTHGIKAIKNTPLLRYCLHRSRTQNELFDTELIIRAHRWGAVLVELPVTITELRPTRYPWTRRIRFTLVDLATAFWSKYLIPNFTQKIVVADDYGRSPEINQAIISAAQAGIVQIVSILPNWVSLSQINQLKLQAGPIRYSTHLNVVEGKPVSPLKQVRSLVNSRGNFWPLPIFLARLFFNLIDLSQLKFEFSQQIIRLSSLGAKLTHLNSHQHVHLFPPIWDLSLQLTRRFNITHLRSQASIRNALKSKPVKYLAHWPIFWLLTLRYGSNRHSRRELNEIVTHPGAAYYD</sequence>
<evidence type="ECO:0000256" key="5">
    <source>
        <dbReference type="ARBA" id="ARBA00023277"/>
    </source>
</evidence>
<evidence type="ECO:0000313" key="8">
    <source>
        <dbReference type="Proteomes" id="UP000177324"/>
    </source>
</evidence>
<evidence type="ECO:0000313" key="7">
    <source>
        <dbReference type="EMBL" id="OGY18972.1"/>
    </source>
</evidence>
<gene>
    <name evidence="7" type="ORF">A2784_03515</name>
</gene>
<evidence type="ECO:0000256" key="1">
    <source>
        <dbReference type="ARBA" id="ARBA00001946"/>
    </source>
</evidence>
<reference evidence="7 8" key="1">
    <citation type="journal article" date="2016" name="Nat. Commun.">
        <title>Thousands of microbial genomes shed light on interconnected biogeochemical processes in an aquifer system.</title>
        <authorList>
            <person name="Anantharaman K."/>
            <person name="Brown C.T."/>
            <person name="Hug L.A."/>
            <person name="Sharon I."/>
            <person name="Castelle C.J."/>
            <person name="Probst A.J."/>
            <person name="Thomas B.C."/>
            <person name="Singh A."/>
            <person name="Wilkins M.J."/>
            <person name="Karaoz U."/>
            <person name="Brodie E.L."/>
            <person name="Williams K.H."/>
            <person name="Hubbard S.S."/>
            <person name="Banfield J.F."/>
        </authorList>
    </citation>
    <scope>NUCLEOTIDE SEQUENCE [LARGE SCALE GENOMIC DNA]</scope>
</reference>
<comment type="caution">
    <text evidence="7">The sequence shown here is derived from an EMBL/GenBank/DDBJ whole genome shotgun (WGS) entry which is preliminary data.</text>
</comment>
<keyword evidence="4" id="KW-0460">Magnesium</keyword>
<comment type="cofactor">
    <cofactor evidence="1">
        <name>Mg(2+)</name>
        <dbReference type="ChEBI" id="CHEBI:18420"/>
    </cofactor>
</comment>
<protein>
    <recommendedName>
        <fullName evidence="6">Glycosyltransferase 2-like domain-containing protein</fullName>
    </recommendedName>
</protein>
<dbReference type="Proteomes" id="UP000177324">
    <property type="component" value="Unassembled WGS sequence"/>
</dbReference>